<dbReference type="InterPro" id="IPR032710">
    <property type="entry name" value="NTF2-like_dom_sf"/>
</dbReference>
<evidence type="ECO:0000259" key="1">
    <source>
        <dbReference type="Pfam" id="PF13577"/>
    </source>
</evidence>
<evidence type="ECO:0000313" key="5">
    <source>
        <dbReference type="Proteomes" id="UP000195814"/>
    </source>
</evidence>
<organism evidence="2 5">
    <name type="scientific">Tatumella citrea</name>
    <name type="common">Pantoea citrea</name>
    <dbReference type="NCBI Taxonomy" id="53336"/>
    <lineage>
        <taxon>Bacteria</taxon>
        <taxon>Pseudomonadati</taxon>
        <taxon>Pseudomonadota</taxon>
        <taxon>Gammaproteobacteria</taxon>
        <taxon>Enterobacterales</taxon>
        <taxon>Erwiniaceae</taxon>
        <taxon>Tatumella</taxon>
    </lineage>
</organism>
<dbReference type="RefSeq" id="WP_087489707.1">
    <property type="nucleotide sequence ID" value="NZ_CP015579.1"/>
</dbReference>
<dbReference type="Proteomes" id="UP000195729">
    <property type="component" value="Chromosome"/>
</dbReference>
<dbReference type="OrthoDB" id="4571298at2"/>
<dbReference type="SUPFAM" id="SSF54427">
    <property type="entry name" value="NTF2-like"/>
    <property type="match status" value="1"/>
</dbReference>
<dbReference type="EMBL" id="CP015581">
    <property type="protein sequence ID" value="ARU99392.1"/>
    <property type="molecule type" value="Genomic_DNA"/>
</dbReference>
<dbReference type="Pfam" id="PF13577">
    <property type="entry name" value="SnoaL_4"/>
    <property type="match status" value="1"/>
</dbReference>
<protein>
    <recommendedName>
        <fullName evidence="1">SnoaL-like domain-containing protein</fullName>
    </recommendedName>
</protein>
<accession>A0A1Y0LMZ2</accession>
<evidence type="ECO:0000313" key="3">
    <source>
        <dbReference type="EMBL" id="ARU99392.1"/>
    </source>
</evidence>
<gene>
    <name evidence="2" type="ORF">A7K98_17365</name>
    <name evidence="3" type="ORF">A7K99_17350</name>
</gene>
<dbReference type="Proteomes" id="UP000195814">
    <property type="component" value="Chromosome"/>
</dbReference>
<dbReference type="KEGG" id="tci:A7K98_17365"/>
<feature type="domain" description="SnoaL-like" evidence="1">
    <location>
        <begin position="7"/>
        <end position="136"/>
    </location>
</feature>
<keyword evidence="4" id="KW-1185">Reference proteome</keyword>
<dbReference type="CDD" id="cd00531">
    <property type="entry name" value="NTF2_like"/>
    <property type="match status" value="1"/>
</dbReference>
<dbReference type="Gene3D" id="3.10.450.50">
    <property type="match status" value="1"/>
</dbReference>
<dbReference type="EMBL" id="CP015579">
    <property type="protein sequence ID" value="ARU95351.1"/>
    <property type="molecule type" value="Genomic_DNA"/>
</dbReference>
<dbReference type="AlphaFoldDB" id="A0A1Y0LMZ2"/>
<evidence type="ECO:0000313" key="2">
    <source>
        <dbReference type="EMBL" id="ARU95351.1"/>
    </source>
</evidence>
<proteinExistence type="predicted"/>
<evidence type="ECO:0000313" key="4">
    <source>
        <dbReference type="Proteomes" id="UP000195729"/>
    </source>
</evidence>
<name>A0A1Y0LMZ2_TATCI</name>
<dbReference type="InterPro" id="IPR037401">
    <property type="entry name" value="SnoaL-like"/>
</dbReference>
<reference evidence="4 5" key="1">
    <citation type="submission" date="2016-05" db="EMBL/GenBank/DDBJ databases">
        <title>Complete genome sequence of two 2,5-diketo-D-glunonic acid producing strain Tatumella citrea.</title>
        <authorList>
            <person name="Duan C."/>
            <person name="Yang J."/>
            <person name="Yang S."/>
        </authorList>
    </citation>
    <scope>NUCLEOTIDE SEQUENCE [LARGE SCALE GENOMIC DNA]</scope>
    <source>
        <strain evidence="3 4">ATCC 39140</strain>
        <strain evidence="2 5">DSM 13699</strain>
    </source>
</reference>
<sequence length="146" mass="16758">MDKNIQKLIDIEEIRNLRVLYSHYLDGNNIQLLDQVFSEEAVVEVTVGKMEGITEIKAGLADAFRLYDRDNTGSYPFMHVISNHWVNITGEDTAEGKCYLIDLETASKPSSNPLLLFGVYKDEYQRIDGAWKITRTVLDVVWENKE</sequence>